<gene>
    <name evidence="3" type="ORF">WMO14_11585</name>
</gene>
<keyword evidence="2" id="KW-1133">Transmembrane helix</keyword>
<feature type="transmembrane region" description="Helical" evidence="2">
    <location>
        <begin position="356"/>
        <end position="377"/>
    </location>
</feature>
<keyword evidence="1" id="KW-0175">Coiled coil</keyword>
<feature type="coiled-coil region" evidence="1">
    <location>
        <begin position="252"/>
        <end position="279"/>
    </location>
</feature>
<sequence length="381" mass="43817">MEIKRPEPGEEPEQITLDVKDENSGTTISIDTVISPRKMTYEETMSCFDRAYDELLDILQKDNDSLDNIVMSIQFPDSLCNGIVNIHIYPEDYRIIDYDGTVYNENIGAGESVETALNYVMSYEDYTRNGVIDINVKSLGENPHSMLTTDKQTLKRIIDNALKENEDKAVIELPDAINNTSVTYAYVQSQTGSKNNLLFAAMIVIAVIVLIYYKKKTKAKEEQKLRQKQLQYDYSEVISKLTLLLGAGMTVRRAWEKMIEDYMRKKKSAKDERIVYEQMYITDCQIKSGISEYKAYEEFGHRCQTREYLKLASLLQTNIKKGTKELKELLYQESYDAFEQRKSLAVKKGEEAATRLLMPMFMLLIVVMIIVMVPAVISFQV</sequence>
<evidence type="ECO:0000256" key="2">
    <source>
        <dbReference type="SAM" id="Phobius"/>
    </source>
</evidence>
<feature type="transmembrane region" description="Helical" evidence="2">
    <location>
        <begin position="197"/>
        <end position="213"/>
    </location>
</feature>
<reference evidence="3 4" key="1">
    <citation type="submission" date="2024-03" db="EMBL/GenBank/DDBJ databases">
        <title>Human intestinal bacterial collection.</title>
        <authorList>
            <person name="Pauvert C."/>
            <person name="Hitch T.C.A."/>
            <person name="Clavel T."/>
        </authorList>
    </citation>
    <scope>NUCLEOTIDE SEQUENCE [LARGE SCALE GENOMIC DNA]</scope>
    <source>
        <strain evidence="3 4">CLA-AA-H255</strain>
    </source>
</reference>
<proteinExistence type="predicted"/>
<evidence type="ECO:0000313" key="4">
    <source>
        <dbReference type="Proteomes" id="UP001442364"/>
    </source>
</evidence>
<accession>A0ABV1BXN4</accession>
<dbReference type="EMBL" id="JBBMER010000009">
    <property type="protein sequence ID" value="MEQ2380502.1"/>
    <property type="molecule type" value="Genomic_DNA"/>
</dbReference>
<protein>
    <recommendedName>
        <fullName evidence="5">Type II secretion system protein GspF domain-containing protein</fullName>
    </recommendedName>
</protein>
<evidence type="ECO:0008006" key="5">
    <source>
        <dbReference type="Google" id="ProtNLM"/>
    </source>
</evidence>
<dbReference type="Proteomes" id="UP001442364">
    <property type="component" value="Unassembled WGS sequence"/>
</dbReference>
<keyword evidence="2" id="KW-0812">Transmembrane</keyword>
<comment type="caution">
    <text evidence="3">The sequence shown here is derived from an EMBL/GenBank/DDBJ whole genome shotgun (WGS) entry which is preliminary data.</text>
</comment>
<evidence type="ECO:0000313" key="3">
    <source>
        <dbReference type="EMBL" id="MEQ2380502.1"/>
    </source>
</evidence>
<organism evidence="3 4">
    <name type="scientific">[Lactobacillus] rogosae</name>
    <dbReference type="NCBI Taxonomy" id="706562"/>
    <lineage>
        <taxon>Bacteria</taxon>
        <taxon>Bacillati</taxon>
        <taxon>Bacillota</taxon>
        <taxon>Clostridia</taxon>
        <taxon>Lachnospirales</taxon>
        <taxon>Lachnospiraceae</taxon>
        <taxon>Lachnospira</taxon>
    </lineage>
</organism>
<evidence type="ECO:0000256" key="1">
    <source>
        <dbReference type="SAM" id="Coils"/>
    </source>
</evidence>
<name>A0ABV1BXN4_9FIRM</name>
<dbReference type="RefSeq" id="WP_349153868.1">
    <property type="nucleotide sequence ID" value="NZ_JBBMER010000009.1"/>
</dbReference>
<keyword evidence="2" id="KW-0472">Membrane</keyword>
<keyword evidence="4" id="KW-1185">Reference proteome</keyword>